<proteinExistence type="predicted"/>
<protein>
    <recommendedName>
        <fullName evidence="1">AB hydrolase-1 domain-containing protein</fullName>
    </recommendedName>
</protein>
<feature type="domain" description="AB hydrolase-1" evidence="1">
    <location>
        <begin position="33"/>
        <end position="262"/>
    </location>
</feature>
<dbReference type="RefSeq" id="WP_149956770.1">
    <property type="nucleotide sequence ID" value="NZ_BKDJ01000007.1"/>
</dbReference>
<organism evidence="2 3">
    <name type="scientific">Zafaria cholistanensis</name>
    <dbReference type="NCBI Taxonomy" id="1682741"/>
    <lineage>
        <taxon>Bacteria</taxon>
        <taxon>Bacillati</taxon>
        <taxon>Actinomycetota</taxon>
        <taxon>Actinomycetes</taxon>
        <taxon>Micrococcales</taxon>
        <taxon>Micrococcaceae</taxon>
        <taxon>Zafaria</taxon>
    </lineage>
</organism>
<comment type="caution">
    <text evidence="2">The sequence shown here is derived from an EMBL/GenBank/DDBJ whole genome shotgun (WGS) entry which is preliminary data.</text>
</comment>
<evidence type="ECO:0000313" key="3">
    <source>
        <dbReference type="Proteomes" id="UP000325307"/>
    </source>
</evidence>
<dbReference type="InterPro" id="IPR000073">
    <property type="entry name" value="AB_hydrolase_1"/>
</dbReference>
<dbReference type="Pfam" id="PF12697">
    <property type="entry name" value="Abhydrolase_6"/>
    <property type="match status" value="1"/>
</dbReference>
<dbReference type="PANTHER" id="PTHR43194">
    <property type="entry name" value="HYDROLASE ALPHA/BETA FOLD FAMILY"/>
    <property type="match status" value="1"/>
</dbReference>
<dbReference type="GO" id="GO:0003824">
    <property type="term" value="F:catalytic activity"/>
    <property type="evidence" value="ECO:0007669"/>
    <property type="project" value="UniProtKB-ARBA"/>
</dbReference>
<dbReference type="OrthoDB" id="9802489at2"/>
<dbReference type="PANTHER" id="PTHR43194:SF2">
    <property type="entry name" value="PEROXISOMAL MEMBRANE PROTEIN LPX1"/>
    <property type="match status" value="1"/>
</dbReference>
<accession>A0A5A7NQE0</accession>
<gene>
    <name evidence="2" type="ORF">NCCP1664_16600</name>
</gene>
<name>A0A5A7NQE0_9MICC</name>
<evidence type="ECO:0000313" key="2">
    <source>
        <dbReference type="EMBL" id="GER23164.1"/>
    </source>
</evidence>
<dbReference type="Proteomes" id="UP000325307">
    <property type="component" value="Unassembled WGS sequence"/>
</dbReference>
<evidence type="ECO:0000259" key="1">
    <source>
        <dbReference type="Pfam" id="PF12697"/>
    </source>
</evidence>
<reference evidence="2 3" key="1">
    <citation type="submission" date="2019-09" db="EMBL/GenBank/DDBJ databases">
        <title>Arthrobacter zafarii sp. nov., a moderately thermotolerant and halotolerant actinobacterium isolated from Cholistan desert soil of Pakistan.</title>
        <authorList>
            <person name="Amin A."/>
            <person name="Ahmed I."/>
            <person name="Khalid N."/>
            <person name="Schumann P."/>
            <person name="Busse H.J."/>
            <person name="Khan I.U."/>
            <person name="Li S."/>
            <person name="Li W.J."/>
        </authorList>
    </citation>
    <scope>NUCLEOTIDE SEQUENCE [LARGE SCALE GENOMIC DNA]</scope>
    <source>
        <strain evidence="2 3">NCCP-1664</strain>
    </source>
</reference>
<dbReference type="AlphaFoldDB" id="A0A5A7NQE0"/>
<dbReference type="Gene3D" id="3.40.50.1820">
    <property type="entry name" value="alpha/beta hydrolase"/>
    <property type="match status" value="1"/>
</dbReference>
<sequence length="279" mass="28134">MTQPQLTATLLAQDPAGTKPTLILGPSLGSGARALWGPAVPYLADHFRLAAWDLPGHGASAPSTEAFSMAELAAAVAALVEELRANGPQGPDGAGPAAPLYYAGVSIGGAVGLQLGHDHPGLFAGLAIICSAAKIGTPKAWAERAELVAAAGTPTQVAGSAQRWFAPGFIEKHPAVATGLLHTLQEADRFSYAHACGALAGFDLRERLGAVTDPVLALAGAQDAVCPPAEAGSIAAGVARGRAATLPSAAHLAPAEAPEETSRLLLDFFGADLLETTHD</sequence>
<dbReference type="InterPro" id="IPR029058">
    <property type="entry name" value="AB_hydrolase_fold"/>
</dbReference>
<dbReference type="EMBL" id="BKDJ01000007">
    <property type="protein sequence ID" value="GER23164.1"/>
    <property type="molecule type" value="Genomic_DNA"/>
</dbReference>
<dbReference type="InterPro" id="IPR050228">
    <property type="entry name" value="Carboxylesterase_BioH"/>
</dbReference>
<dbReference type="SUPFAM" id="SSF53474">
    <property type="entry name" value="alpha/beta-Hydrolases"/>
    <property type="match status" value="1"/>
</dbReference>
<keyword evidence="3" id="KW-1185">Reference proteome</keyword>